<evidence type="ECO:0000313" key="3">
    <source>
        <dbReference type="Proteomes" id="UP000295382"/>
    </source>
</evidence>
<keyword evidence="3" id="KW-1185">Reference proteome</keyword>
<keyword evidence="1" id="KW-0812">Transmembrane</keyword>
<reference evidence="2 3" key="1">
    <citation type="submission" date="2019-03" db="EMBL/GenBank/DDBJ databases">
        <title>Genomic Encyclopedia of Type Strains, Phase IV (KMG-IV): sequencing the most valuable type-strain genomes for metagenomic binning, comparative biology and taxonomic classification.</title>
        <authorList>
            <person name="Goeker M."/>
        </authorList>
    </citation>
    <scope>NUCLEOTIDE SEQUENCE [LARGE SCALE GENOMIC DNA]</scope>
    <source>
        <strain evidence="2 3">DSM 7445</strain>
    </source>
</reference>
<dbReference type="EMBL" id="SLZQ01000025">
    <property type="protein sequence ID" value="TCS32064.1"/>
    <property type="molecule type" value="Genomic_DNA"/>
</dbReference>
<organism evidence="2 3">
    <name type="scientific">Paucimonas lemoignei</name>
    <name type="common">Pseudomonas lemoignei</name>
    <dbReference type="NCBI Taxonomy" id="29443"/>
    <lineage>
        <taxon>Bacteria</taxon>
        <taxon>Pseudomonadati</taxon>
        <taxon>Pseudomonadota</taxon>
        <taxon>Betaproteobacteria</taxon>
        <taxon>Burkholderiales</taxon>
        <taxon>Burkholderiaceae</taxon>
        <taxon>Paucimonas</taxon>
    </lineage>
</organism>
<dbReference type="AlphaFoldDB" id="A0A4R3HQH7"/>
<dbReference type="Proteomes" id="UP000295382">
    <property type="component" value="Unassembled WGS sequence"/>
</dbReference>
<evidence type="ECO:0008006" key="4">
    <source>
        <dbReference type="Google" id="ProtNLM"/>
    </source>
</evidence>
<accession>A0A4R3HQH7</accession>
<proteinExistence type="predicted"/>
<keyword evidence="1" id="KW-0472">Membrane</keyword>
<comment type="caution">
    <text evidence="2">The sequence shown here is derived from an EMBL/GenBank/DDBJ whole genome shotgun (WGS) entry which is preliminary data.</text>
</comment>
<evidence type="ECO:0000313" key="2">
    <source>
        <dbReference type="EMBL" id="TCS32064.1"/>
    </source>
</evidence>
<dbReference type="RefSeq" id="WP_132260537.1">
    <property type="nucleotide sequence ID" value="NZ_SLZQ01000025.1"/>
</dbReference>
<name>A0A4R3HQH7_PAULE</name>
<keyword evidence="1" id="KW-1133">Transmembrane helix</keyword>
<feature type="transmembrane region" description="Helical" evidence="1">
    <location>
        <begin position="109"/>
        <end position="130"/>
    </location>
</feature>
<feature type="transmembrane region" description="Helical" evidence="1">
    <location>
        <begin position="6"/>
        <end position="23"/>
    </location>
</feature>
<protein>
    <recommendedName>
        <fullName evidence="4">DUF3592 domain-containing protein</fullName>
    </recommendedName>
</protein>
<gene>
    <name evidence="2" type="ORF">EDC30_1252</name>
</gene>
<evidence type="ECO:0000256" key="1">
    <source>
        <dbReference type="SAM" id="Phobius"/>
    </source>
</evidence>
<sequence>MKALTWISVVVCIIYGAIVFAIYEKTRTDALEQSRNLQQVEATVQRTERCRGKSLCYFTIAEYQIDGKVVKARVAGEIGKNGTTFTLLVIPGSDKGFLSHAAYIEQVTAFLPFLFFPLAVFFFPLILSVVKKYEKHEHPATQGKRPA</sequence>